<reference evidence="13 14" key="1">
    <citation type="submission" date="2016-07" db="EMBL/GenBank/DDBJ databases">
        <title>Pervasive Adenine N6-methylation of Active Genes in Fungi.</title>
        <authorList>
            <consortium name="DOE Joint Genome Institute"/>
            <person name="Mondo S.J."/>
            <person name="Dannebaum R.O."/>
            <person name="Kuo R.C."/>
            <person name="Labutti K."/>
            <person name="Haridas S."/>
            <person name="Kuo A."/>
            <person name="Salamov A."/>
            <person name="Ahrendt S.R."/>
            <person name="Lipzen A."/>
            <person name="Sullivan W."/>
            <person name="Andreopoulos W.B."/>
            <person name="Clum A."/>
            <person name="Lindquist E."/>
            <person name="Daum C."/>
            <person name="Ramamoorthy G.K."/>
            <person name="Gryganskyi A."/>
            <person name="Culley D."/>
            <person name="Magnuson J.K."/>
            <person name="James T.Y."/>
            <person name="O'Malley M.A."/>
            <person name="Stajich J.E."/>
            <person name="Spatafora J.W."/>
            <person name="Visel A."/>
            <person name="Grigoriev I.V."/>
        </authorList>
    </citation>
    <scope>NUCLEOTIDE SEQUENCE [LARGE SCALE GENOMIC DNA]</scope>
    <source>
        <strain evidence="13 14">NRRL 1336</strain>
    </source>
</reference>
<dbReference type="GO" id="GO:0004338">
    <property type="term" value="F:glucan exo-1,3-beta-glucosidase activity"/>
    <property type="evidence" value="ECO:0007669"/>
    <property type="project" value="UniProtKB-EC"/>
</dbReference>
<dbReference type="InterPro" id="IPR001547">
    <property type="entry name" value="Glyco_hydro_5"/>
</dbReference>
<evidence type="ECO:0000256" key="1">
    <source>
        <dbReference type="ARBA" id="ARBA00004613"/>
    </source>
</evidence>
<comment type="similarity">
    <text evidence="2 10">Belongs to the glycosyl hydrolase 5 (cellulase A) family.</text>
</comment>
<dbReference type="OrthoDB" id="1887033at2759"/>
<name>A0A1X2IMI8_9FUNG</name>
<keyword evidence="4" id="KW-0732">Signal</keyword>
<feature type="transmembrane region" description="Helical" evidence="11">
    <location>
        <begin position="6"/>
        <end position="21"/>
    </location>
</feature>
<keyword evidence="11" id="KW-0812">Transmembrane</keyword>
<keyword evidence="6 10" id="KW-0326">Glycosidase</keyword>
<dbReference type="InterPro" id="IPR050386">
    <property type="entry name" value="Glycosyl_hydrolase_5"/>
</dbReference>
<dbReference type="GO" id="GO:0009251">
    <property type="term" value="P:glucan catabolic process"/>
    <property type="evidence" value="ECO:0007669"/>
    <property type="project" value="TreeGrafter"/>
</dbReference>
<dbReference type="AlphaFoldDB" id="A0A1X2IMI8"/>
<feature type="transmembrane region" description="Helical" evidence="11">
    <location>
        <begin position="33"/>
        <end position="52"/>
    </location>
</feature>
<evidence type="ECO:0000256" key="10">
    <source>
        <dbReference type="RuleBase" id="RU361153"/>
    </source>
</evidence>
<protein>
    <recommendedName>
        <fullName evidence="9">glucan 1,3-beta-glucosidase</fullName>
        <ecNumber evidence="9">3.2.1.58</ecNumber>
    </recommendedName>
</protein>
<dbReference type="Pfam" id="PF00150">
    <property type="entry name" value="Cellulase"/>
    <property type="match status" value="1"/>
</dbReference>
<keyword evidence="14" id="KW-1185">Reference proteome</keyword>
<keyword evidence="7" id="KW-0961">Cell wall biogenesis/degradation</keyword>
<dbReference type="GO" id="GO:0071555">
    <property type="term" value="P:cell wall organization"/>
    <property type="evidence" value="ECO:0007669"/>
    <property type="project" value="UniProtKB-KW"/>
</dbReference>
<dbReference type="Proteomes" id="UP000193560">
    <property type="component" value="Unassembled WGS sequence"/>
</dbReference>
<keyword evidence="5 10" id="KW-0378">Hydrolase</keyword>
<evidence type="ECO:0000256" key="11">
    <source>
        <dbReference type="SAM" id="Phobius"/>
    </source>
</evidence>
<comment type="catalytic activity">
    <reaction evidence="8">
        <text>Successive hydrolysis of beta-D-glucose units from the non-reducing ends of (1-&gt;3)-beta-D-glucans, releasing alpha-glucose.</text>
        <dbReference type="EC" id="3.2.1.58"/>
    </reaction>
</comment>
<evidence type="ECO:0000256" key="9">
    <source>
        <dbReference type="ARBA" id="ARBA00038929"/>
    </source>
</evidence>
<accession>A0A1X2IMI8</accession>
<dbReference type="SUPFAM" id="SSF51445">
    <property type="entry name" value="(Trans)glycosidases"/>
    <property type="match status" value="1"/>
</dbReference>
<sequence>MYKKGVILNLFVFLSFFLHVPKKKKHKQMKQWILLLSIILMMVNIIRAHPVLDKRAGTAWNYWTQKAFGPNLGNWLVLERWMGSEVFDQANSDAQDEWTLSANVANAADLLKQHWDSWVTEDDFKALAAIKVNHIRIPVGYWAFITPDQGEPYVTQGQKAQIERILGYCATYQMYAIIDLHGLPGSQNGEAHSGRIGEIGFFTSANVDRGIKTVQAVVDWMNGLDTKLKNQIAAIESANEPRPDGDDQYALLRDYYQRAYDIIAASPFKVPMIFHDAFRGPAYWNDFLPAPANAVLDLHPYWDFPPSNDPTEILNQVCDKRSGDNNFHLPVLYGEWSLASGVSSSDEWLRQFMDTQVSVYQQGNAAGAVFWALKNKINSDVWSFEQLVTEGIINDGTFSLHSNAKC</sequence>
<keyword evidence="11" id="KW-0472">Membrane</keyword>
<dbReference type="GO" id="GO:0005576">
    <property type="term" value="C:extracellular region"/>
    <property type="evidence" value="ECO:0007669"/>
    <property type="project" value="UniProtKB-SubCell"/>
</dbReference>
<evidence type="ECO:0000256" key="4">
    <source>
        <dbReference type="ARBA" id="ARBA00022729"/>
    </source>
</evidence>
<dbReference type="STRING" id="90262.A0A1X2IMI8"/>
<dbReference type="InterPro" id="IPR017853">
    <property type="entry name" value="GH"/>
</dbReference>
<comment type="caution">
    <text evidence="13">The sequence shown here is derived from an EMBL/GenBank/DDBJ whole genome shotgun (WGS) entry which is preliminary data.</text>
</comment>
<proteinExistence type="inferred from homology"/>
<evidence type="ECO:0000256" key="7">
    <source>
        <dbReference type="ARBA" id="ARBA00023316"/>
    </source>
</evidence>
<evidence type="ECO:0000256" key="5">
    <source>
        <dbReference type="ARBA" id="ARBA00022801"/>
    </source>
</evidence>
<gene>
    <name evidence="13" type="ORF">BCR42DRAFT_411974</name>
</gene>
<feature type="domain" description="Glycoside hydrolase family 5" evidence="12">
    <location>
        <begin position="114"/>
        <end position="376"/>
    </location>
</feature>
<dbReference type="EMBL" id="MCGE01000008">
    <property type="protein sequence ID" value="ORZ18981.1"/>
    <property type="molecule type" value="Genomic_DNA"/>
</dbReference>
<evidence type="ECO:0000256" key="3">
    <source>
        <dbReference type="ARBA" id="ARBA00022525"/>
    </source>
</evidence>
<evidence type="ECO:0000313" key="13">
    <source>
        <dbReference type="EMBL" id="ORZ18981.1"/>
    </source>
</evidence>
<dbReference type="PANTHER" id="PTHR31297:SF1">
    <property type="entry name" value="GLUCAN 1,3-BETA-GLUCOSIDASE I_II-RELATED"/>
    <property type="match status" value="1"/>
</dbReference>
<keyword evidence="3" id="KW-0964">Secreted</keyword>
<evidence type="ECO:0000259" key="12">
    <source>
        <dbReference type="Pfam" id="PF00150"/>
    </source>
</evidence>
<dbReference type="GO" id="GO:0009986">
    <property type="term" value="C:cell surface"/>
    <property type="evidence" value="ECO:0007669"/>
    <property type="project" value="TreeGrafter"/>
</dbReference>
<evidence type="ECO:0000256" key="2">
    <source>
        <dbReference type="ARBA" id="ARBA00005641"/>
    </source>
</evidence>
<dbReference type="Gene3D" id="3.20.20.80">
    <property type="entry name" value="Glycosidases"/>
    <property type="match status" value="1"/>
</dbReference>
<comment type="subcellular location">
    <subcellularLocation>
        <location evidence="1">Secreted</location>
    </subcellularLocation>
</comment>
<evidence type="ECO:0000313" key="14">
    <source>
        <dbReference type="Proteomes" id="UP000193560"/>
    </source>
</evidence>
<dbReference type="PANTHER" id="PTHR31297">
    <property type="entry name" value="GLUCAN ENDO-1,6-BETA-GLUCOSIDASE B"/>
    <property type="match status" value="1"/>
</dbReference>
<dbReference type="EC" id="3.2.1.58" evidence="9"/>
<organism evidence="13 14">
    <name type="scientific">Absidia repens</name>
    <dbReference type="NCBI Taxonomy" id="90262"/>
    <lineage>
        <taxon>Eukaryota</taxon>
        <taxon>Fungi</taxon>
        <taxon>Fungi incertae sedis</taxon>
        <taxon>Mucoromycota</taxon>
        <taxon>Mucoromycotina</taxon>
        <taxon>Mucoromycetes</taxon>
        <taxon>Mucorales</taxon>
        <taxon>Cunninghamellaceae</taxon>
        <taxon>Absidia</taxon>
    </lineage>
</organism>
<evidence type="ECO:0000256" key="8">
    <source>
        <dbReference type="ARBA" id="ARBA00036824"/>
    </source>
</evidence>
<evidence type="ECO:0000256" key="6">
    <source>
        <dbReference type="ARBA" id="ARBA00023295"/>
    </source>
</evidence>
<keyword evidence="11" id="KW-1133">Transmembrane helix</keyword>